<evidence type="ECO:0000256" key="1">
    <source>
        <dbReference type="SAM" id="MobiDB-lite"/>
    </source>
</evidence>
<dbReference type="RefSeq" id="WP_255890328.1">
    <property type="nucleotide sequence ID" value="NZ_JAFMZM010000003.1"/>
</dbReference>
<proteinExistence type="predicted"/>
<dbReference type="Proteomes" id="UP001596524">
    <property type="component" value="Unassembled WGS sequence"/>
</dbReference>
<evidence type="ECO:0000313" key="3">
    <source>
        <dbReference type="Proteomes" id="UP001596524"/>
    </source>
</evidence>
<comment type="caution">
    <text evidence="2">The sequence shown here is derived from an EMBL/GenBank/DDBJ whole genome shotgun (WGS) entry which is preliminary data.</text>
</comment>
<dbReference type="EMBL" id="JBHTCH010000001">
    <property type="protein sequence ID" value="MFC7358897.1"/>
    <property type="molecule type" value="Genomic_DNA"/>
</dbReference>
<accession>A0ABW2MVB4</accession>
<feature type="region of interest" description="Disordered" evidence="1">
    <location>
        <begin position="1"/>
        <end position="23"/>
    </location>
</feature>
<keyword evidence="3" id="KW-1185">Reference proteome</keyword>
<name>A0ABW2MVB4_9ACTN</name>
<organism evidence="2 3">
    <name type="scientific">Nocardioides astragali</name>
    <dbReference type="NCBI Taxonomy" id="1776736"/>
    <lineage>
        <taxon>Bacteria</taxon>
        <taxon>Bacillati</taxon>
        <taxon>Actinomycetota</taxon>
        <taxon>Actinomycetes</taxon>
        <taxon>Propionibacteriales</taxon>
        <taxon>Nocardioidaceae</taxon>
        <taxon>Nocardioides</taxon>
    </lineage>
</organism>
<reference evidence="3" key="1">
    <citation type="journal article" date="2019" name="Int. J. Syst. Evol. Microbiol.">
        <title>The Global Catalogue of Microorganisms (GCM) 10K type strain sequencing project: providing services to taxonomists for standard genome sequencing and annotation.</title>
        <authorList>
            <consortium name="The Broad Institute Genomics Platform"/>
            <consortium name="The Broad Institute Genome Sequencing Center for Infectious Disease"/>
            <person name="Wu L."/>
            <person name="Ma J."/>
        </authorList>
    </citation>
    <scope>NUCLEOTIDE SEQUENCE [LARGE SCALE GENOMIC DNA]</scope>
    <source>
        <strain evidence="3">FCH27</strain>
    </source>
</reference>
<protein>
    <submittedName>
        <fullName evidence="2">Uncharacterized protein</fullName>
    </submittedName>
</protein>
<sequence length="40" mass="4443">MTELRRRMGISRPDPSAGSVIRVPLGRDGTDALSERIRGY</sequence>
<evidence type="ECO:0000313" key="2">
    <source>
        <dbReference type="EMBL" id="MFC7358897.1"/>
    </source>
</evidence>
<gene>
    <name evidence="2" type="ORF">ACFQO6_01350</name>
</gene>